<feature type="domain" description="Mon2/Sec7/BIG1-like HUS" evidence="2">
    <location>
        <begin position="54"/>
        <end position="234"/>
    </location>
</feature>
<proteinExistence type="predicted"/>
<sequence length="357" mass="38512">GSPSVDSLASTVDDHGAGAALSALTRTTGVRASTDILAETSGKASGKETTGDQYIKDAYLVFRALAKLSMKSVPGQEGATDLKSQSMRSKLLSLTLLHQILSSHMHVFYVPSPILFAPGVGTNNPSQVLFIHAVKQNLCLTLSRNAVSVVPPVFDLSMRMFGCVLGGLRGVLKKELSVLFTVIIIPLVEARTTVAFHQRISVLQHLQTILSDPANDGGRTLVEIYLNYDCDVEAGARENIWERLINAVARIMSLHLTPAEVAAAQAKASGGVVGQGGQGGGGMLSTAQMQNFTKEQLRELYSSSGDTNELKRRGLEFMVKGVLKPLVGWCNERMGVMERDEKENQNRGDDSRRSEDQ</sequence>
<dbReference type="Pfam" id="PF12783">
    <property type="entry name" value="Sec7-like_HUS"/>
    <property type="match status" value="1"/>
</dbReference>
<feature type="region of interest" description="Disordered" evidence="1">
    <location>
        <begin position="338"/>
        <end position="357"/>
    </location>
</feature>
<dbReference type="InterPro" id="IPR032691">
    <property type="entry name" value="Mon2/Sec7/BIG1-like_HUS"/>
</dbReference>
<feature type="non-terminal residue" evidence="3">
    <location>
        <position position="357"/>
    </location>
</feature>
<dbReference type="PANTHER" id="PTHR10663">
    <property type="entry name" value="GUANYL-NUCLEOTIDE EXCHANGE FACTOR"/>
    <property type="match status" value="1"/>
</dbReference>
<evidence type="ECO:0000259" key="2">
    <source>
        <dbReference type="Pfam" id="PF12783"/>
    </source>
</evidence>
<accession>A0AAD5WZ21</accession>
<dbReference type="GO" id="GO:0005794">
    <property type="term" value="C:Golgi apparatus"/>
    <property type="evidence" value="ECO:0007669"/>
    <property type="project" value="UniProtKB-ARBA"/>
</dbReference>
<evidence type="ECO:0000256" key="1">
    <source>
        <dbReference type="SAM" id="MobiDB-lite"/>
    </source>
</evidence>
<protein>
    <submittedName>
        <fullName evidence="3">Guanine nucleotide exchange protein for ADP-robosylation factor</fullName>
    </submittedName>
</protein>
<reference evidence="3" key="1">
    <citation type="submission" date="2020-05" db="EMBL/GenBank/DDBJ databases">
        <title>Phylogenomic resolution of chytrid fungi.</title>
        <authorList>
            <person name="Stajich J.E."/>
            <person name="Amses K."/>
            <person name="Simmons R."/>
            <person name="Seto K."/>
            <person name="Myers J."/>
            <person name="Bonds A."/>
            <person name="Quandt C.A."/>
            <person name="Barry K."/>
            <person name="Liu P."/>
            <person name="Grigoriev I."/>
            <person name="Longcore J.E."/>
            <person name="James T.Y."/>
        </authorList>
    </citation>
    <scope>NUCLEOTIDE SEQUENCE</scope>
    <source>
        <strain evidence="3">JEL0318</strain>
    </source>
</reference>
<evidence type="ECO:0000313" key="4">
    <source>
        <dbReference type="Proteomes" id="UP001212841"/>
    </source>
</evidence>
<keyword evidence="4" id="KW-1185">Reference proteome</keyword>
<evidence type="ECO:0000313" key="3">
    <source>
        <dbReference type="EMBL" id="KAJ3026030.1"/>
    </source>
</evidence>
<dbReference type="Proteomes" id="UP001212841">
    <property type="component" value="Unassembled WGS sequence"/>
</dbReference>
<feature type="non-terminal residue" evidence="3">
    <location>
        <position position="1"/>
    </location>
</feature>
<comment type="caution">
    <text evidence="3">The sequence shown here is derived from an EMBL/GenBank/DDBJ whole genome shotgun (WGS) entry which is preliminary data.</text>
</comment>
<dbReference type="EMBL" id="JADGJD010003062">
    <property type="protein sequence ID" value="KAJ3026030.1"/>
    <property type="molecule type" value="Genomic_DNA"/>
</dbReference>
<gene>
    <name evidence="3" type="primary">SEC7_2</name>
    <name evidence="3" type="ORF">HK097_006544</name>
</gene>
<dbReference type="PANTHER" id="PTHR10663:SF375">
    <property type="entry name" value="LD29171P"/>
    <property type="match status" value="1"/>
</dbReference>
<dbReference type="AlphaFoldDB" id="A0AAD5WZ21"/>
<organism evidence="3 4">
    <name type="scientific">Rhizophlyctis rosea</name>
    <dbReference type="NCBI Taxonomy" id="64517"/>
    <lineage>
        <taxon>Eukaryota</taxon>
        <taxon>Fungi</taxon>
        <taxon>Fungi incertae sedis</taxon>
        <taxon>Chytridiomycota</taxon>
        <taxon>Chytridiomycota incertae sedis</taxon>
        <taxon>Chytridiomycetes</taxon>
        <taxon>Rhizophlyctidales</taxon>
        <taxon>Rhizophlyctidaceae</taxon>
        <taxon>Rhizophlyctis</taxon>
    </lineage>
</organism>
<name>A0AAD5WZ21_9FUNG</name>